<evidence type="ECO:0008006" key="6">
    <source>
        <dbReference type="Google" id="ProtNLM"/>
    </source>
</evidence>
<protein>
    <recommendedName>
        <fullName evidence="6">ABC transporter substrate-binding protein</fullName>
    </recommendedName>
</protein>
<keyword evidence="1 3" id="KW-0732">Signal</keyword>
<feature type="signal peptide" evidence="3">
    <location>
        <begin position="1"/>
        <end position="27"/>
    </location>
</feature>
<evidence type="ECO:0000256" key="1">
    <source>
        <dbReference type="ARBA" id="ARBA00022729"/>
    </source>
</evidence>
<feature type="region of interest" description="Disordered" evidence="2">
    <location>
        <begin position="34"/>
        <end position="61"/>
    </location>
</feature>
<dbReference type="STRING" id="1178515.SY83_21410"/>
<name>A0A172TMY7_9BACL</name>
<sequence>MKHYYSRWLTATLAVMLLALPACSNSAGTNNNANAVSDGKNATNQGSTEETPTPVEKADPFGKYAEPVSYTTAIGTRPNVKFPEGNSYEDNHATRYLKENYNIETKVIWTAPAENNGLRDRLNLAIASNDIPDIFVVGDLNQLKKLVQNGMIEDVTKVYEDYASPTFKDFHSAAGNKALEDVTFDGKLMAIPNLSVQSEGHDFAWIRQDWLDKLGLQPPKTFEDLTNIARAFKTQDPDGNGKADTAGFIVGNDPRTFNLGFYANKATRLMIQNEQGEVMSGMDTPEYKAGVAQMAELYKEGLIDKEFALKDEAKNNEMIANGKAGIMQWVWWGPYYPLNETMKNDPNADWKPYAILSDDGKWYGTAKQRSWQWVVVKKGFKHPELAMKLVNINEEFELKRIPELTELWEKKVEEGGYNKFLPWPVAAAAKYEDEIERQYKLLKEALDKNDKSTLTEEFQKHFDSIQKFKTDPKNLDNWAAQRAWGDASEILTNTPKAYIEPIYLTTETTTAKSAPLDDLTKKEITAIVMGQKPISAYDEMVKAWKQQGGDQIIKEMTELLKK</sequence>
<dbReference type="PANTHER" id="PTHR43649">
    <property type="entry name" value="ARABINOSE-BINDING PROTEIN-RELATED"/>
    <property type="match status" value="1"/>
</dbReference>
<evidence type="ECO:0000313" key="5">
    <source>
        <dbReference type="Proteomes" id="UP000076927"/>
    </source>
</evidence>
<feature type="compositionally biased region" description="Polar residues" evidence="2">
    <location>
        <begin position="40"/>
        <end position="51"/>
    </location>
</feature>
<evidence type="ECO:0000313" key="4">
    <source>
        <dbReference type="EMBL" id="ANE48411.1"/>
    </source>
</evidence>
<reference evidence="4 5" key="1">
    <citation type="submission" date="2015-01" db="EMBL/GenBank/DDBJ databases">
        <title>Paenibacillus swuensis/DY6/whole genome sequencing.</title>
        <authorList>
            <person name="Kim M.K."/>
            <person name="Srinivasan S."/>
            <person name="Lee J.-J."/>
        </authorList>
    </citation>
    <scope>NUCLEOTIDE SEQUENCE [LARGE SCALE GENOMIC DNA]</scope>
    <source>
        <strain evidence="4 5">DY6</strain>
    </source>
</reference>
<evidence type="ECO:0000256" key="2">
    <source>
        <dbReference type="SAM" id="MobiDB-lite"/>
    </source>
</evidence>
<feature type="chain" id="PRO_5038479867" description="ABC transporter substrate-binding protein" evidence="3">
    <location>
        <begin position="28"/>
        <end position="562"/>
    </location>
</feature>
<accession>A0A172TMY7</accession>
<evidence type="ECO:0000256" key="3">
    <source>
        <dbReference type="SAM" id="SignalP"/>
    </source>
</evidence>
<proteinExistence type="predicted"/>
<organism evidence="4 5">
    <name type="scientific">Paenibacillus swuensis</name>
    <dbReference type="NCBI Taxonomy" id="1178515"/>
    <lineage>
        <taxon>Bacteria</taxon>
        <taxon>Bacillati</taxon>
        <taxon>Bacillota</taxon>
        <taxon>Bacilli</taxon>
        <taxon>Bacillales</taxon>
        <taxon>Paenibacillaceae</taxon>
        <taxon>Paenibacillus</taxon>
    </lineage>
</organism>
<dbReference type="AlphaFoldDB" id="A0A172TMY7"/>
<dbReference type="InterPro" id="IPR050490">
    <property type="entry name" value="Bact_solute-bd_prot1"/>
</dbReference>
<dbReference type="PANTHER" id="PTHR43649:SF33">
    <property type="entry name" value="POLYGALACTURONAN_RHAMNOGALACTURONAN-BINDING PROTEIN YTCQ"/>
    <property type="match status" value="1"/>
</dbReference>
<dbReference type="RefSeq" id="WP_068610224.1">
    <property type="nucleotide sequence ID" value="NZ_CP011388.1"/>
</dbReference>
<dbReference type="PATRIC" id="fig|1178515.4.peg.4337"/>
<keyword evidence="5" id="KW-1185">Reference proteome</keyword>
<dbReference type="SUPFAM" id="SSF53850">
    <property type="entry name" value="Periplasmic binding protein-like II"/>
    <property type="match status" value="1"/>
</dbReference>
<dbReference type="Gene3D" id="3.40.190.10">
    <property type="entry name" value="Periplasmic binding protein-like II"/>
    <property type="match status" value="3"/>
</dbReference>
<dbReference type="EMBL" id="CP011388">
    <property type="protein sequence ID" value="ANE48411.1"/>
    <property type="molecule type" value="Genomic_DNA"/>
</dbReference>
<dbReference type="Proteomes" id="UP000076927">
    <property type="component" value="Chromosome"/>
</dbReference>
<dbReference type="OrthoDB" id="9787283at2"/>
<dbReference type="KEGG" id="pswu:SY83_21410"/>
<gene>
    <name evidence="4" type="ORF">SY83_21410</name>
</gene>